<feature type="transmembrane region" description="Helical" evidence="1">
    <location>
        <begin position="332"/>
        <end position="351"/>
    </location>
</feature>
<dbReference type="InterPro" id="IPR001054">
    <property type="entry name" value="A/G_cyclase"/>
</dbReference>
<dbReference type="PANTHER" id="PTHR43081">
    <property type="entry name" value="ADENYLATE CYCLASE, TERMINAL-DIFFERENTIATION SPECIFIC-RELATED"/>
    <property type="match status" value="1"/>
</dbReference>
<dbReference type="EMBL" id="CP053069">
    <property type="protein sequence ID" value="QJR12374.1"/>
    <property type="molecule type" value="Genomic_DNA"/>
</dbReference>
<proteinExistence type="predicted"/>
<accession>A0A6M4H176</accession>
<dbReference type="InterPro" id="IPR029787">
    <property type="entry name" value="Nucleotide_cyclase"/>
</dbReference>
<dbReference type="GO" id="GO:0004016">
    <property type="term" value="F:adenylate cyclase activity"/>
    <property type="evidence" value="ECO:0007669"/>
    <property type="project" value="UniProtKB-ARBA"/>
</dbReference>
<evidence type="ECO:0000313" key="4">
    <source>
        <dbReference type="EMBL" id="QJR12374.1"/>
    </source>
</evidence>
<dbReference type="Pfam" id="PF00211">
    <property type="entry name" value="Guanylate_cyc"/>
    <property type="match status" value="1"/>
</dbReference>
<sequence>MRGLRMLGCALLLVAGEACAQAILAEDASVDLWPQVTALADPDGKLAPEDAFAARDRFAAPKGAYATLGMDKIVTWLRVPLTVSAKGAGTWVLDIDYALLQRVDVYVFRDGQLAHRETLGNVTPFARAPLVGRTLAAPLEFVPGRATELLLRVDTPGAKIVPLTLSRLSAFHVRALDEQMLQGALACLGFVLLLYSLAQWLALRESLYLKYALLVLCSAMFSVNFFGIGEMYLWTDHAWYERHMAGVTALMATTATALFVEDALAGDLHPGLRYALRAVAVLHTVATVAYGLDVIDLQVVAILMTTTGLAPGLMGLPGALAMARRGDSVGAWFMFSWLGYFVASAVMVGVVRGRVDANFWTLHSFQVGATLDMLVFMRIAVLRTTARLLERRRLRSSFSGYVSPAVMEEILSGRLTPEAGGEQRYVCLLFSDIRGYTMRSESMKPADLLAFLNGYFDGVVGIIHRHGGTVVSFMGDGFVAVFGAPQRLDNPSDAAFRAARALIDNLAGVNKRLAEEGSAPIDIGVGLHAGEAVVGHIGGRKRHEYAAIGDVTNVAARLENATKDTGYRIVLSEEVARHLASREGLVPLGPVSLKGHTPVDAHGTDPIAAGVS</sequence>
<reference evidence="4 5" key="1">
    <citation type="submission" date="2020-04" db="EMBL/GenBank/DDBJ databases">
        <title>Usitatibacter rugosus gen. nov., sp. nov. and Usitatibacter palustris sp. nov., novel members of Usitatibacteraceae fam. nov. within the order Nitrosomonadales isolated from soil.</title>
        <authorList>
            <person name="Huber K.J."/>
            <person name="Neumann-Schaal M."/>
            <person name="Geppert A."/>
            <person name="Luckner M."/>
            <person name="Wanner G."/>
            <person name="Overmann J."/>
        </authorList>
    </citation>
    <scope>NUCLEOTIDE SEQUENCE [LARGE SCALE GENOMIC DNA]</scope>
    <source>
        <strain evidence="4 5">0125_3</strain>
    </source>
</reference>
<dbReference type="GO" id="GO:0035556">
    <property type="term" value="P:intracellular signal transduction"/>
    <property type="evidence" value="ECO:0007669"/>
    <property type="project" value="InterPro"/>
</dbReference>
<feature type="transmembrane region" description="Helical" evidence="1">
    <location>
        <begin position="298"/>
        <end position="320"/>
    </location>
</feature>
<evidence type="ECO:0000313" key="5">
    <source>
        <dbReference type="Proteomes" id="UP000501534"/>
    </source>
</evidence>
<feature type="transmembrane region" description="Helical" evidence="1">
    <location>
        <begin position="363"/>
        <end position="386"/>
    </location>
</feature>
<dbReference type="SMART" id="SM00044">
    <property type="entry name" value="CYCc"/>
    <property type="match status" value="1"/>
</dbReference>
<feature type="signal peptide" evidence="2">
    <location>
        <begin position="1"/>
        <end position="20"/>
    </location>
</feature>
<dbReference type="GO" id="GO:0006171">
    <property type="term" value="P:cAMP biosynthetic process"/>
    <property type="evidence" value="ECO:0007669"/>
    <property type="project" value="TreeGrafter"/>
</dbReference>
<name>A0A6M4H176_9PROT</name>
<dbReference type="KEGG" id="uru:DSM104443_03460"/>
<dbReference type="PANTHER" id="PTHR43081:SF1">
    <property type="entry name" value="ADENYLATE CYCLASE, TERMINAL-DIFFERENTIATION SPECIFIC"/>
    <property type="match status" value="1"/>
</dbReference>
<dbReference type="Pfam" id="PF07696">
    <property type="entry name" value="7TMR-DISMED2"/>
    <property type="match status" value="1"/>
</dbReference>
<protein>
    <recommendedName>
        <fullName evidence="3">Guanylate cyclase domain-containing protein</fullName>
    </recommendedName>
</protein>
<dbReference type="InterPro" id="IPR011622">
    <property type="entry name" value="7TMR_DISM_rcpt_extracell_dom2"/>
</dbReference>
<feature type="transmembrane region" description="Helical" evidence="1">
    <location>
        <begin position="180"/>
        <end position="201"/>
    </location>
</feature>
<feature type="transmembrane region" description="Helical" evidence="1">
    <location>
        <begin position="213"/>
        <end position="234"/>
    </location>
</feature>
<dbReference type="InterPro" id="IPR050697">
    <property type="entry name" value="Adenylyl/Guanylyl_Cyclase_3/4"/>
</dbReference>
<dbReference type="Gene3D" id="2.60.40.2380">
    <property type="match status" value="1"/>
</dbReference>
<organism evidence="4 5">
    <name type="scientific">Usitatibacter rugosus</name>
    <dbReference type="NCBI Taxonomy" id="2732067"/>
    <lineage>
        <taxon>Bacteria</taxon>
        <taxon>Pseudomonadati</taxon>
        <taxon>Pseudomonadota</taxon>
        <taxon>Betaproteobacteria</taxon>
        <taxon>Nitrosomonadales</taxon>
        <taxon>Usitatibacteraceae</taxon>
        <taxon>Usitatibacter</taxon>
    </lineage>
</organism>
<feature type="transmembrane region" description="Helical" evidence="1">
    <location>
        <begin position="240"/>
        <end position="260"/>
    </location>
</feature>
<dbReference type="AlphaFoldDB" id="A0A6M4H176"/>
<dbReference type="Gene3D" id="3.30.70.1230">
    <property type="entry name" value="Nucleotide cyclase"/>
    <property type="match status" value="1"/>
</dbReference>
<evidence type="ECO:0000256" key="2">
    <source>
        <dbReference type="SAM" id="SignalP"/>
    </source>
</evidence>
<keyword evidence="5" id="KW-1185">Reference proteome</keyword>
<feature type="transmembrane region" description="Helical" evidence="1">
    <location>
        <begin position="272"/>
        <end position="292"/>
    </location>
</feature>
<keyword evidence="2" id="KW-0732">Signal</keyword>
<dbReference type="InterPro" id="IPR011623">
    <property type="entry name" value="7TMR_DISM_rcpt_extracell_dom1"/>
</dbReference>
<evidence type="ECO:0000259" key="3">
    <source>
        <dbReference type="PROSITE" id="PS50125"/>
    </source>
</evidence>
<dbReference type="RefSeq" id="WP_171094523.1">
    <property type="nucleotide sequence ID" value="NZ_CP053069.1"/>
</dbReference>
<gene>
    <name evidence="4" type="ORF">DSM104443_03460</name>
</gene>
<feature type="chain" id="PRO_5026801171" description="Guanylate cyclase domain-containing protein" evidence="2">
    <location>
        <begin position="21"/>
        <end position="612"/>
    </location>
</feature>
<dbReference type="PROSITE" id="PS50125">
    <property type="entry name" value="GUANYLATE_CYCLASE_2"/>
    <property type="match status" value="1"/>
</dbReference>
<dbReference type="Pfam" id="PF07695">
    <property type="entry name" value="7TMR-DISM_7TM"/>
    <property type="match status" value="1"/>
</dbReference>
<keyword evidence="1" id="KW-0812">Transmembrane</keyword>
<dbReference type="SUPFAM" id="SSF55073">
    <property type="entry name" value="Nucleotide cyclase"/>
    <property type="match status" value="1"/>
</dbReference>
<evidence type="ECO:0000256" key="1">
    <source>
        <dbReference type="SAM" id="Phobius"/>
    </source>
</evidence>
<dbReference type="CDD" id="cd07302">
    <property type="entry name" value="CHD"/>
    <property type="match status" value="1"/>
</dbReference>
<feature type="domain" description="Guanylate cyclase" evidence="3">
    <location>
        <begin position="427"/>
        <end position="559"/>
    </location>
</feature>
<keyword evidence="1" id="KW-0472">Membrane</keyword>
<keyword evidence="1" id="KW-1133">Transmembrane helix</keyword>
<dbReference type="Proteomes" id="UP000501534">
    <property type="component" value="Chromosome"/>
</dbReference>